<dbReference type="Proteomes" id="UP000007752">
    <property type="component" value="Chromosome 7"/>
</dbReference>
<reference evidence="1" key="2">
    <citation type="submission" date="2008-12" db="EMBL/GenBank/DDBJ databases">
        <title>Improved gene annotation of the rice (Oryza sativa) genomes.</title>
        <authorList>
            <person name="Wang J."/>
            <person name="Li R."/>
            <person name="Fan W."/>
            <person name="Huang Q."/>
            <person name="Zhang J."/>
            <person name="Zhou Y."/>
            <person name="Hu Y."/>
            <person name="Zi S."/>
            <person name="Li J."/>
            <person name="Ni P."/>
            <person name="Zheng H."/>
            <person name="Zhang Y."/>
            <person name="Zhao M."/>
            <person name="Hao Q."/>
            <person name="McDermott J."/>
            <person name="Samudrala R."/>
            <person name="Kristiansen K."/>
            <person name="Wong G.K.-S."/>
        </authorList>
    </citation>
    <scope>NUCLEOTIDE SEQUENCE</scope>
</reference>
<dbReference type="EMBL" id="CM000144">
    <property type="protein sequence ID" value="EAZ39778.1"/>
    <property type="molecule type" value="Genomic_DNA"/>
</dbReference>
<protein>
    <submittedName>
        <fullName evidence="1">Uncharacterized protein</fullName>
    </submittedName>
</protein>
<sequence length="103" mass="10682">MGTKNRLPSRVYAAKCPRGHAAAAAVGDVTLLDPDPLHFLEISASLTKECGGISHTPNLRGEVGEEVVIRMSAGCWGGKPGCGRSIPLSADTWCPGQGRALGK</sequence>
<reference evidence="1" key="1">
    <citation type="journal article" date="2005" name="PLoS Biol.">
        <title>The genomes of Oryza sativa: a history of duplications.</title>
        <authorList>
            <person name="Yu J."/>
            <person name="Wang J."/>
            <person name="Lin W."/>
            <person name="Li S."/>
            <person name="Li H."/>
            <person name="Zhou J."/>
            <person name="Ni P."/>
            <person name="Dong W."/>
            <person name="Hu S."/>
            <person name="Zeng C."/>
            <person name="Zhang J."/>
            <person name="Zhang Y."/>
            <person name="Li R."/>
            <person name="Xu Z."/>
            <person name="Li S."/>
            <person name="Li X."/>
            <person name="Zheng H."/>
            <person name="Cong L."/>
            <person name="Lin L."/>
            <person name="Yin J."/>
            <person name="Geng J."/>
            <person name="Li G."/>
            <person name="Shi J."/>
            <person name="Liu J."/>
            <person name="Lv H."/>
            <person name="Li J."/>
            <person name="Wang J."/>
            <person name="Deng Y."/>
            <person name="Ran L."/>
            <person name="Shi X."/>
            <person name="Wang X."/>
            <person name="Wu Q."/>
            <person name="Li C."/>
            <person name="Ren X."/>
            <person name="Wang J."/>
            <person name="Wang X."/>
            <person name="Li D."/>
            <person name="Liu D."/>
            <person name="Zhang X."/>
            <person name="Ji Z."/>
            <person name="Zhao W."/>
            <person name="Sun Y."/>
            <person name="Zhang Z."/>
            <person name="Bao J."/>
            <person name="Han Y."/>
            <person name="Dong L."/>
            <person name="Ji J."/>
            <person name="Chen P."/>
            <person name="Wu S."/>
            <person name="Liu J."/>
            <person name="Xiao Y."/>
            <person name="Bu D."/>
            <person name="Tan J."/>
            <person name="Yang L."/>
            <person name="Ye C."/>
            <person name="Zhang J."/>
            <person name="Xu J."/>
            <person name="Zhou Y."/>
            <person name="Yu Y."/>
            <person name="Zhang B."/>
            <person name="Zhuang S."/>
            <person name="Wei H."/>
            <person name="Liu B."/>
            <person name="Lei M."/>
            <person name="Yu H."/>
            <person name="Li Y."/>
            <person name="Xu H."/>
            <person name="Wei S."/>
            <person name="He X."/>
            <person name="Fang L."/>
            <person name="Zhang Z."/>
            <person name="Zhang Y."/>
            <person name="Huang X."/>
            <person name="Su Z."/>
            <person name="Tong W."/>
            <person name="Li J."/>
            <person name="Tong Z."/>
            <person name="Li S."/>
            <person name="Ye J."/>
            <person name="Wang L."/>
            <person name="Fang L."/>
            <person name="Lei T."/>
            <person name="Chen C."/>
            <person name="Chen H."/>
            <person name="Xu Z."/>
            <person name="Li H."/>
            <person name="Huang H."/>
            <person name="Zhang F."/>
            <person name="Xu H."/>
            <person name="Li N."/>
            <person name="Zhao C."/>
            <person name="Li S."/>
            <person name="Dong L."/>
            <person name="Huang Y."/>
            <person name="Li L."/>
            <person name="Xi Y."/>
            <person name="Qi Q."/>
            <person name="Li W."/>
            <person name="Zhang B."/>
            <person name="Hu W."/>
            <person name="Zhang Y."/>
            <person name="Tian X."/>
            <person name="Jiao Y."/>
            <person name="Liang X."/>
            <person name="Jin J."/>
            <person name="Gao L."/>
            <person name="Zheng W."/>
            <person name="Hao B."/>
            <person name="Liu S."/>
            <person name="Wang W."/>
            <person name="Yuan L."/>
            <person name="Cao M."/>
            <person name="McDermott J."/>
            <person name="Samudrala R."/>
            <person name="Wang J."/>
            <person name="Wong G.K."/>
            <person name="Yang H."/>
        </authorList>
    </citation>
    <scope>NUCLEOTIDE SEQUENCE [LARGE SCALE GENOMIC DNA]</scope>
</reference>
<accession>A3BJN9</accession>
<gene>
    <name evidence="1" type="ORF">OsJ_24215</name>
</gene>
<organism evidence="1">
    <name type="scientific">Oryza sativa subsp. japonica</name>
    <name type="common">Rice</name>
    <dbReference type="NCBI Taxonomy" id="39947"/>
    <lineage>
        <taxon>Eukaryota</taxon>
        <taxon>Viridiplantae</taxon>
        <taxon>Streptophyta</taxon>
        <taxon>Embryophyta</taxon>
        <taxon>Tracheophyta</taxon>
        <taxon>Spermatophyta</taxon>
        <taxon>Magnoliopsida</taxon>
        <taxon>Liliopsida</taxon>
        <taxon>Poales</taxon>
        <taxon>Poaceae</taxon>
        <taxon>BOP clade</taxon>
        <taxon>Oryzoideae</taxon>
        <taxon>Oryzeae</taxon>
        <taxon>Oryzinae</taxon>
        <taxon>Oryza</taxon>
        <taxon>Oryza sativa</taxon>
    </lineage>
</organism>
<name>A3BJN9_ORYSJ</name>
<proteinExistence type="predicted"/>
<dbReference type="AlphaFoldDB" id="A3BJN9"/>
<evidence type="ECO:0000313" key="1">
    <source>
        <dbReference type="EMBL" id="EAZ39778.1"/>
    </source>
</evidence>